<evidence type="ECO:0000313" key="6">
    <source>
        <dbReference type="EMBL" id="CAG7605154.1"/>
    </source>
</evidence>
<protein>
    <submittedName>
        <fullName evidence="5">Hit family protein 1</fullName>
        <ecNumber evidence="5">3.-.-.-</ecNumber>
    </submittedName>
</protein>
<geneLocation type="plasmid" evidence="5">
    <name>1</name>
</geneLocation>
<evidence type="ECO:0000259" key="4">
    <source>
        <dbReference type="PROSITE" id="PS51084"/>
    </source>
</evidence>
<keyword evidence="7" id="KW-1185">Reference proteome</keyword>
<sequence length="145" mass="16141">MHYDNHNIFAKILRGELTCVKVLESKKVLAFMDFMPEADGHVLVVPKEAVAEIFDLSDIAGAICFHTIRRVAIAVRAALKPEGILVTQLNGVAAGQTVPHVHFHVIPRRADEKLKPYKRTIAKLGKLESIAQLIRIQLEQSSELI</sequence>
<dbReference type="EC" id="3.-.-.-" evidence="5"/>
<organism evidence="5">
    <name type="scientific">Candidatus Vallotiella hemipterorum</name>
    <dbReference type="NCBI Taxonomy" id="1177213"/>
    <lineage>
        <taxon>Bacteria</taxon>
        <taxon>Pseudomonadati</taxon>
        <taxon>Pseudomonadota</taxon>
        <taxon>Betaproteobacteria</taxon>
        <taxon>Burkholderiales</taxon>
        <taxon>Burkholderiaceae</taxon>
        <taxon>Candidatus Vallotiella</taxon>
    </lineage>
</organism>
<reference evidence="5" key="1">
    <citation type="submission" date="2020-10" db="EMBL/GenBank/DDBJ databases">
        <authorList>
            <person name="Szabo G."/>
        </authorList>
    </citation>
    <scope>NUCLEOTIDE SEQUENCE</scope>
    <source>
        <strain evidence="6">MYVALT</strain>
        <strain evidence="5">VALLOT</strain>
        <plasmid evidence="5">1</plasmid>
        <plasmid evidence="6">pMVTALT</plasmid>
    </source>
</reference>
<dbReference type="AlphaFoldDB" id="A0A8D9CFX4"/>
<dbReference type="EMBL" id="OU343032">
    <property type="protein sequence ID" value="CAG7605154.1"/>
    <property type="molecule type" value="Genomic_DNA"/>
</dbReference>
<dbReference type="InterPro" id="IPR001310">
    <property type="entry name" value="Histidine_triad_HIT"/>
</dbReference>
<dbReference type="KEGG" id="vtr:MYVALT_H_00370"/>
<accession>A0A8D9CFX4</accession>
<feature type="short sequence motif" description="Histidine triad motif" evidence="2 3">
    <location>
        <begin position="100"/>
        <end position="104"/>
    </location>
</feature>
<dbReference type="PANTHER" id="PTHR46648">
    <property type="entry name" value="HIT FAMILY PROTEIN 1"/>
    <property type="match status" value="1"/>
</dbReference>
<dbReference type="RefSeq" id="WP_216797516.1">
    <property type="nucleotide sequence ID" value="NZ_LR890046.1"/>
</dbReference>
<proteinExistence type="predicted"/>
<gene>
    <name evidence="5" type="primary">hnt1</name>
    <name evidence="6" type="ORF">MYVALT_H_00370</name>
    <name evidence="5" type="ORF">VALLOT_H_00370</name>
</gene>
<feature type="domain" description="HIT" evidence="4">
    <location>
        <begin position="8"/>
        <end position="115"/>
    </location>
</feature>
<dbReference type="PROSITE" id="PS51084">
    <property type="entry name" value="HIT_2"/>
    <property type="match status" value="1"/>
</dbReference>
<evidence type="ECO:0000256" key="3">
    <source>
        <dbReference type="PROSITE-ProRule" id="PRU00464"/>
    </source>
</evidence>
<feature type="active site" description="Tele-AMP-histidine intermediate" evidence="1">
    <location>
        <position position="102"/>
    </location>
</feature>
<dbReference type="Pfam" id="PF01230">
    <property type="entry name" value="HIT"/>
    <property type="match status" value="1"/>
</dbReference>
<dbReference type="Proteomes" id="UP000693996">
    <property type="component" value="Plasmid pMVTALT"/>
</dbReference>
<evidence type="ECO:0000313" key="5">
    <source>
        <dbReference type="EMBL" id="CAD6506783.1"/>
    </source>
</evidence>
<evidence type="ECO:0000313" key="7">
    <source>
        <dbReference type="Proteomes" id="UP000693996"/>
    </source>
</evidence>
<dbReference type="GO" id="GO:0009117">
    <property type="term" value="P:nucleotide metabolic process"/>
    <property type="evidence" value="ECO:0007669"/>
    <property type="project" value="TreeGrafter"/>
</dbReference>
<dbReference type="PANTHER" id="PTHR46648:SF1">
    <property type="entry name" value="ADENOSINE 5'-MONOPHOSPHORAMIDASE HNT1"/>
    <property type="match status" value="1"/>
</dbReference>
<evidence type="ECO:0000256" key="2">
    <source>
        <dbReference type="PIRSR" id="PIRSR601310-3"/>
    </source>
</evidence>
<keyword evidence="5" id="KW-0614">Plasmid</keyword>
<keyword evidence="5" id="KW-0378">Hydrolase</keyword>
<evidence type="ECO:0000256" key="1">
    <source>
        <dbReference type="PIRSR" id="PIRSR601310-1"/>
    </source>
</evidence>
<name>A0A8D9CFX4_9BURK</name>
<dbReference type="EMBL" id="LR890046">
    <property type="protein sequence ID" value="CAD6506783.1"/>
    <property type="molecule type" value="Genomic_DNA"/>
</dbReference>
<dbReference type="GO" id="GO:0016787">
    <property type="term" value="F:hydrolase activity"/>
    <property type="evidence" value="ECO:0007669"/>
    <property type="project" value="UniProtKB-KW"/>
</dbReference>
<geneLocation type="plasmid" evidence="6 7">
    <name>pMVTALT</name>
</geneLocation>
<dbReference type="InterPro" id="IPR011146">
    <property type="entry name" value="HIT-like"/>
</dbReference>